<comment type="caution">
    <text evidence="1">The sequence shown here is derived from an EMBL/GenBank/DDBJ whole genome shotgun (WGS) entry which is preliminary data.</text>
</comment>
<sequence>MLIEQTTIDGVPTPKPVKKIEGSVAVAGDKDTWIWHKDFDNDLVGIPGLTEQARQEVLTTAWEYSRNIIPHYTNWERFSCWVRFMIIGILAEYEGSVLDIAMSDKQLGYNVEELLNTMLRDRPGAEEMKREYRAFLLVTADKCSDRRDSALFRRYVDHLARDPKQWFRARDCDALARFTIAAALCANDVDDIWFTEDQLEVLAEIGVTLYDAVAFFKHRSEGETNNTFAYVNPKHRGDAYKRAREVLWAFDAAWGSDPKKLIAINFIRPFGGPLHMTMRRYRYVEDGMRIGKEEDKDTVDKTRQNYKLWHRVELRDDYDPQEERYRQIIADKKRLLYPGLAEALEREDDASRCGKCKFRKTYGTTAIGEFGGVKLCEGCEDKYIEHAESLTARAVAAFPELLTHSQLRLKY</sequence>
<accession>A0AA40EJF4</accession>
<protein>
    <submittedName>
        <fullName evidence="1">BcABA3</fullName>
    </submittedName>
</protein>
<reference evidence="1" key="1">
    <citation type="submission" date="2023-06" db="EMBL/GenBank/DDBJ databases">
        <title>Genome-scale phylogeny and comparative genomics of the fungal order Sordariales.</title>
        <authorList>
            <consortium name="Lawrence Berkeley National Laboratory"/>
            <person name="Hensen N."/>
            <person name="Bonometti L."/>
            <person name="Westerberg I."/>
            <person name="Brannstrom I.O."/>
            <person name="Guillou S."/>
            <person name="Cros-Aarteil S."/>
            <person name="Calhoun S."/>
            <person name="Haridas S."/>
            <person name="Kuo A."/>
            <person name="Mondo S."/>
            <person name="Pangilinan J."/>
            <person name="Riley R."/>
            <person name="LaButti K."/>
            <person name="Andreopoulos B."/>
            <person name="Lipzen A."/>
            <person name="Chen C."/>
            <person name="Yanf M."/>
            <person name="Daum C."/>
            <person name="Ng V."/>
            <person name="Clum A."/>
            <person name="Steindorff A."/>
            <person name="Ohm R."/>
            <person name="Martin F."/>
            <person name="Silar P."/>
            <person name="Natvig D."/>
            <person name="Lalanne C."/>
            <person name="Gautier V."/>
            <person name="Ament-velasquez S.L."/>
            <person name="Kruys A."/>
            <person name="Hutchinson M.I."/>
            <person name="Powell A.J."/>
            <person name="Barry K."/>
            <person name="Miller A.N."/>
            <person name="Grigoriev I.V."/>
            <person name="Debuchy R."/>
            <person name="Gladieux P."/>
            <person name="Thoren M.H."/>
            <person name="Johannesson H."/>
        </authorList>
    </citation>
    <scope>NUCLEOTIDE SEQUENCE</scope>
    <source>
        <strain evidence="1">SMH3187-1</strain>
    </source>
</reference>
<gene>
    <name evidence="1" type="ORF">B0T18DRAFT_209578</name>
</gene>
<evidence type="ECO:0000313" key="2">
    <source>
        <dbReference type="Proteomes" id="UP001172155"/>
    </source>
</evidence>
<name>A0AA40EJF4_9PEZI</name>
<dbReference type="EMBL" id="JAUKUD010000006">
    <property type="protein sequence ID" value="KAK0740457.1"/>
    <property type="molecule type" value="Genomic_DNA"/>
</dbReference>
<dbReference type="Proteomes" id="UP001172155">
    <property type="component" value="Unassembled WGS sequence"/>
</dbReference>
<evidence type="ECO:0000313" key="1">
    <source>
        <dbReference type="EMBL" id="KAK0740457.1"/>
    </source>
</evidence>
<proteinExistence type="predicted"/>
<dbReference type="AlphaFoldDB" id="A0AA40EJF4"/>
<organism evidence="1 2">
    <name type="scientific">Schizothecium vesticola</name>
    <dbReference type="NCBI Taxonomy" id="314040"/>
    <lineage>
        <taxon>Eukaryota</taxon>
        <taxon>Fungi</taxon>
        <taxon>Dikarya</taxon>
        <taxon>Ascomycota</taxon>
        <taxon>Pezizomycotina</taxon>
        <taxon>Sordariomycetes</taxon>
        <taxon>Sordariomycetidae</taxon>
        <taxon>Sordariales</taxon>
        <taxon>Schizotheciaceae</taxon>
        <taxon>Schizothecium</taxon>
    </lineage>
</organism>
<keyword evidence="2" id="KW-1185">Reference proteome</keyword>